<protein>
    <submittedName>
        <fullName evidence="1">Uncharacterized protein</fullName>
    </submittedName>
</protein>
<comment type="caution">
    <text evidence="1">The sequence shown here is derived from an EMBL/GenBank/DDBJ whole genome shotgun (WGS) entry which is preliminary data.</text>
</comment>
<accession>A0A843UAI7</accession>
<dbReference type="AlphaFoldDB" id="A0A843UAI7"/>
<reference evidence="1" key="1">
    <citation type="submission" date="2017-07" db="EMBL/GenBank/DDBJ databases">
        <title>Taro Niue Genome Assembly and Annotation.</title>
        <authorList>
            <person name="Atibalentja N."/>
            <person name="Keating K."/>
            <person name="Fields C.J."/>
        </authorList>
    </citation>
    <scope>NUCLEOTIDE SEQUENCE</scope>
    <source>
        <strain evidence="1">Niue_2</strain>
        <tissue evidence="1">Leaf</tissue>
    </source>
</reference>
<dbReference type="Proteomes" id="UP000652761">
    <property type="component" value="Unassembled WGS sequence"/>
</dbReference>
<feature type="non-terminal residue" evidence="1">
    <location>
        <position position="103"/>
    </location>
</feature>
<evidence type="ECO:0000313" key="2">
    <source>
        <dbReference type="Proteomes" id="UP000652761"/>
    </source>
</evidence>
<organism evidence="1 2">
    <name type="scientific">Colocasia esculenta</name>
    <name type="common">Wild taro</name>
    <name type="synonym">Arum esculentum</name>
    <dbReference type="NCBI Taxonomy" id="4460"/>
    <lineage>
        <taxon>Eukaryota</taxon>
        <taxon>Viridiplantae</taxon>
        <taxon>Streptophyta</taxon>
        <taxon>Embryophyta</taxon>
        <taxon>Tracheophyta</taxon>
        <taxon>Spermatophyta</taxon>
        <taxon>Magnoliopsida</taxon>
        <taxon>Liliopsida</taxon>
        <taxon>Araceae</taxon>
        <taxon>Aroideae</taxon>
        <taxon>Colocasieae</taxon>
        <taxon>Colocasia</taxon>
    </lineage>
</organism>
<proteinExistence type="predicted"/>
<evidence type="ECO:0000313" key="1">
    <source>
        <dbReference type="EMBL" id="MQL79127.1"/>
    </source>
</evidence>
<dbReference type="EMBL" id="NMUH01000435">
    <property type="protein sequence ID" value="MQL79127.1"/>
    <property type="molecule type" value="Genomic_DNA"/>
</dbReference>
<name>A0A843UAI7_COLES</name>
<sequence length="103" mass="11642">MWKSSWWLRSCGTTTRSSSSSTLRLPRPAQTVILKSTKGTSLELPGVMWKSSWWLRSCGTTTRSSSSSTLRLLRPAQTVILKSTKVTMKFKRKSKSRMGMRPS</sequence>
<keyword evidence="2" id="KW-1185">Reference proteome</keyword>
<gene>
    <name evidence="1" type="ORF">Taro_011565</name>
</gene>